<dbReference type="AlphaFoldDB" id="A0A9P7RZY6"/>
<evidence type="ECO:0000313" key="2">
    <source>
        <dbReference type="Proteomes" id="UP001049176"/>
    </source>
</evidence>
<name>A0A9P7RZY6_9AGAR</name>
<protein>
    <recommendedName>
        <fullName evidence="3">Mediator complex subunit 16</fullName>
    </recommendedName>
</protein>
<dbReference type="RefSeq" id="XP_043009027.1">
    <property type="nucleotide sequence ID" value="XM_043153742.1"/>
</dbReference>
<reference evidence="1" key="1">
    <citation type="journal article" date="2021" name="Genome Biol. Evol.">
        <title>The assembled and annotated genome of the fairy-ring fungus Marasmius oreades.</title>
        <authorList>
            <person name="Hiltunen M."/>
            <person name="Ament-Velasquez S.L."/>
            <person name="Johannesson H."/>
        </authorList>
    </citation>
    <scope>NUCLEOTIDE SEQUENCE</scope>
    <source>
        <strain evidence="1">03SP1</strain>
    </source>
</reference>
<organism evidence="1 2">
    <name type="scientific">Marasmius oreades</name>
    <name type="common">fairy-ring Marasmius</name>
    <dbReference type="NCBI Taxonomy" id="181124"/>
    <lineage>
        <taxon>Eukaryota</taxon>
        <taxon>Fungi</taxon>
        <taxon>Dikarya</taxon>
        <taxon>Basidiomycota</taxon>
        <taxon>Agaricomycotina</taxon>
        <taxon>Agaricomycetes</taxon>
        <taxon>Agaricomycetidae</taxon>
        <taxon>Agaricales</taxon>
        <taxon>Marasmiineae</taxon>
        <taxon>Marasmiaceae</taxon>
        <taxon>Marasmius</taxon>
    </lineage>
</organism>
<dbReference type="Proteomes" id="UP001049176">
    <property type="component" value="Chromosome 5"/>
</dbReference>
<dbReference type="OrthoDB" id="2535907at2759"/>
<dbReference type="GeneID" id="66077982"/>
<accession>A0A9P7RZY6</accession>
<dbReference type="KEGG" id="more:E1B28_008906"/>
<proteinExistence type="predicted"/>
<evidence type="ECO:0008006" key="3">
    <source>
        <dbReference type="Google" id="ProtNLM"/>
    </source>
</evidence>
<sequence>MREDSSWQAGWYDIYPALEHPRRPIEWSNSSIIFTGYGMQPAILARHFSSSKQFIMPSPPPLLSEPDNYGPATVISVSPDDAWLFACFPGQNNAGVCCLWNRGPELDNWRVMDWWTYPAGAGVVVADWIGAAREWVYDSVTESPRRLPFRGPRAPVSHPTLVFVTENHQIVLCYVRHYSTSIKMLSCSLLQQSNATEPVSKLDQEPTSDINSIQTCVSAAISLNFSDPSIIVATRSQKCPLPLPTPQFNHMDLGLTGEPDESGAEALDSVLEDYEEHATIELCEVQLKFDGLAMSLSTRPLPVIQTAERKLKDLHFIVQPPTRPSPSVHLVASFFDFYDYVSLPTAEVVCYSLTRQAPTDPVSWICKQECSRSFEDKLLAFLAPCKHLSGTRGVTVGVYRKSSAQPHPTSMKAKDTVIGSVSVLKVPDLTDDQEWEALPILKPNDKVGQDVSVSAVVSPNCSMLCTMSASIWATQTTLQRAPQIKAQTTPPLSVRLVIAVLSEHATTDITHQLSHHTISSNIIGNILCHSFSVLDAYRAKTTRSWLRHLGIALEVYRMRASRTHDEQEKEDATSRWKVAQDVCSLTSCNVIFNECRDGEGYNLDTIWQLVGLCTWIMDCLEKIMKECVLSLELSSSGKTSGPDVSISPTLLMLLHPHALQTLLEAVANVKQVRQRLELLTPRSENSQIARDAFIDQVDCSSINLTGLLPILKDVFEVIKITSDEEIRRCLALCQPTENMRNQAHAHLLKVLEPGILDRSRLFMKLHDFVDGMSRLAIEPQKQKYRDIVTKNLLLVRPSTFVCVRCGGQSSELGKSDASTTPKLVGFIERYWIKRCVCGGPWIRAPRS</sequence>
<comment type="caution">
    <text evidence="1">The sequence shown here is derived from an EMBL/GenBank/DDBJ whole genome shotgun (WGS) entry which is preliminary data.</text>
</comment>
<gene>
    <name evidence="1" type="ORF">E1B28_008906</name>
</gene>
<keyword evidence="2" id="KW-1185">Reference proteome</keyword>
<dbReference type="EMBL" id="CM032185">
    <property type="protein sequence ID" value="KAG7092557.1"/>
    <property type="molecule type" value="Genomic_DNA"/>
</dbReference>
<evidence type="ECO:0000313" key="1">
    <source>
        <dbReference type="EMBL" id="KAG7092557.1"/>
    </source>
</evidence>